<proteinExistence type="predicted"/>
<dbReference type="Proteomes" id="UP000184604">
    <property type="component" value="Chromosome"/>
</dbReference>
<dbReference type="EMBL" id="CP018335">
    <property type="protein sequence ID" value="APM40564.1"/>
    <property type="molecule type" value="Genomic_DNA"/>
</dbReference>
<dbReference type="RefSeq" id="WP_073540090.1">
    <property type="nucleotide sequence ID" value="NZ_CP018335.1"/>
</dbReference>
<name>A0A1L5FC32_CLOKL</name>
<reference evidence="2 3" key="1">
    <citation type="submission" date="2016-12" db="EMBL/GenBank/DDBJ databases">
        <title>Complete genome sequence of Clostridium kluyveri JZZ isolated from the pit mud of a Chinese flavor liquor-making factory.</title>
        <authorList>
            <person name="Wang Y."/>
        </authorList>
    </citation>
    <scope>NUCLEOTIDE SEQUENCE [LARGE SCALE GENOMIC DNA]</scope>
    <source>
        <strain evidence="2 3">JZZ</strain>
    </source>
</reference>
<sequence>MCQYCDGEYGKSILINKSPDSKKTQPNEAVIFQLKGDKPRIVLFRHRLAQGHFKIKYCPMCGRRLGE</sequence>
<evidence type="ECO:0000313" key="3">
    <source>
        <dbReference type="Proteomes" id="UP000184604"/>
    </source>
</evidence>
<evidence type="ECO:0000313" key="2">
    <source>
        <dbReference type="EMBL" id="APM40564.1"/>
    </source>
</evidence>
<accession>A0A1L5FC32</accession>
<protein>
    <submittedName>
        <fullName evidence="2">Uncharacterized protein</fullName>
    </submittedName>
</protein>
<dbReference type="OrthoDB" id="2004522at2"/>
<gene>
    <name evidence="1" type="ORF">BS101_18075</name>
    <name evidence="2" type="ORF">BS101_18460</name>
</gene>
<evidence type="ECO:0000313" key="1">
    <source>
        <dbReference type="EMBL" id="APM40498.1"/>
    </source>
</evidence>
<dbReference type="EMBL" id="CP018335">
    <property type="protein sequence ID" value="APM40498.1"/>
    <property type="molecule type" value="Genomic_DNA"/>
</dbReference>
<dbReference type="AlphaFoldDB" id="A0A1L5FC32"/>
<organism evidence="2 3">
    <name type="scientific">Clostridium kluyveri</name>
    <dbReference type="NCBI Taxonomy" id="1534"/>
    <lineage>
        <taxon>Bacteria</taxon>
        <taxon>Bacillati</taxon>
        <taxon>Bacillota</taxon>
        <taxon>Clostridia</taxon>
        <taxon>Eubacteriales</taxon>
        <taxon>Clostridiaceae</taxon>
        <taxon>Clostridium</taxon>
    </lineage>
</organism>